<dbReference type="AlphaFoldDB" id="A0A8X6RH85"/>
<evidence type="ECO:0000259" key="1">
    <source>
        <dbReference type="PROSITE" id="PS50994"/>
    </source>
</evidence>
<dbReference type="Pfam" id="PF03564">
    <property type="entry name" value="DUF1759"/>
    <property type="match status" value="1"/>
</dbReference>
<dbReference type="SUPFAM" id="SSF53098">
    <property type="entry name" value="Ribonuclease H-like"/>
    <property type="match status" value="1"/>
</dbReference>
<keyword evidence="3" id="KW-1185">Reference proteome</keyword>
<dbReference type="InterPro" id="IPR040676">
    <property type="entry name" value="DUF5641"/>
</dbReference>
<dbReference type="GO" id="GO:0015074">
    <property type="term" value="P:DNA integration"/>
    <property type="evidence" value="ECO:0007669"/>
    <property type="project" value="InterPro"/>
</dbReference>
<dbReference type="EMBL" id="BMAU01021098">
    <property type="protein sequence ID" value="GFX90420.1"/>
    <property type="molecule type" value="Genomic_DNA"/>
</dbReference>
<reference evidence="2" key="1">
    <citation type="submission" date="2020-08" db="EMBL/GenBank/DDBJ databases">
        <title>Multicomponent nature underlies the extraordinary mechanical properties of spider dragline silk.</title>
        <authorList>
            <person name="Kono N."/>
            <person name="Nakamura H."/>
            <person name="Mori M."/>
            <person name="Yoshida Y."/>
            <person name="Ohtoshi R."/>
            <person name="Malay A.D."/>
            <person name="Moran D.A.P."/>
            <person name="Tomita M."/>
            <person name="Numata K."/>
            <person name="Arakawa K."/>
        </authorList>
    </citation>
    <scope>NUCLEOTIDE SEQUENCE</scope>
</reference>
<dbReference type="InterPro" id="IPR012337">
    <property type="entry name" value="RNaseH-like_sf"/>
</dbReference>
<protein>
    <submittedName>
        <fullName evidence="2">Integrase catalytic domain-containing protein</fullName>
    </submittedName>
</protein>
<proteinExistence type="predicted"/>
<dbReference type="GO" id="GO:0003676">
    <property type="term" value="F:nucleic acid binding"/>
    <property type="evidence" value="ECO:0007669"/>
    <property type="project" value="InterPro"/>
</dbReference>
<name>A0A8X6RH85_TRICX</name>
<accession>A0A8X6RH85</accession>
<comment type="caution">
    <text evidence="2">The sequence shown here is derived from an EMBL/GenBank/DDBJ whole genome shotgun (WGS) entry which is preliminary data.</text>
</comment>
<organism evidence="2 3">
    <name type="scientific">Trichonephila clavipes</name>
    <name type="common">Golden silk orbweaver</name>
    <name type="synonym">Nephila clavipes</name>
    <dbReference type="NCBI Taxonomy" id="2585209"/>
    <lineage>
        <taxon>Eukaryota</taxon>
        <taxon>Metazoa</taxon>
        <taxon>Ecdysozoa</taxon>
        <taxon>Arthropoda</taxon>
        <taxon>Chelicerata</taxon>
        <taxon>Arachnida</taxon>
        <taxon>Araneae</taxon>
        <taxon>Araneomorphae</taxon>
        <taxon>Entelegynae</taxon>
        <taxon>Araneoidea</taxon>
        <taxon>Nephilidae</taxon>
        <taxon>Trichonephila</taxon>
    </lineage>
</organism>
<feature type="domain" description="Integrase catalytic" evidence="1">
    <location>
        <begin position="764"/>
        <end position="943"/>
    </location>
</feature>
<dbReference type="InterPro" id="IPR001584">
    <property type="entry name" value="Integrase_cat-core"/>
</dbReference>
<dbReference type="PANTHER" id="PTHR47331">
    <property type="entry name" value="PHD-TYPE DOMAIN-CONTAINING PROTEIN"/>
    <property type="match status" value="1"/>
</dbReference>
<dbReference type="PROSITE" id="PS50994">
    <property type="entry name" value="INTEGRASE"/>
    <property type="match status" value="1"/>
</dbReference>
<dbReference type="Gene3D" id="3.30.420.10">
    <property type="entry name" value="Ribonuclease H-like superfamily/Ribonuclease H"/>
    <property type="match status" value="1"/>
</dbReference>
<dbReference type="InterPro" id="IPR008042">
    <property type="entry name" value="Retrotrans_Pao"/>
</dbReference>
<dbReference type="Proteomes" id="UP000887159">
    <property type="component" value="Unassembled WGS sequence"/>
</dbReference>
<evidence type="ECO:0000313" key="3">
    <source>
        <dbReference type="Proteomes" id="UP000887159"/>
    </source>
</evidence>
<dbReference type="InterPro" id="IPR005312">
    <property type="entry name" value="DUF1759"/>
</dbReference>
<dbReference type="InterPro" id="IPR036397">
    <property type="entry name" value="RNaseH_sf"/>
</dbReference>
<sequence>MDALKLRRTPLRTACTKAVNHLQEIIENDPVDKNAAETALEMLHAKSVKLKKIDEDILELMIETNSTQEAYNIEFEAIEGYTEKMIAWQVRVKNIMKTDALGQKDNHSLVTSSSSSLRLPKIQFQQFSGELTDWLRFHNQFKRIHEDESIDDGDKFQYLIQATTPKSRARDIVESFPATPENYRKAFEYLRMRFGQEDVLIQVYVRELLKLVLQNAEVNKVNLSSLYDKIEAPLRALESWESPKRNMLPCCSRWWNPVFPLKFCAPGRDTSDVKCIICNKRHYAVLCSKLPLRSGLETESASIENSTTAISSSSNVLANQAYTSEVLLQTLVVILQNGNHKSLVRALIDTGSQKSYILKSTAENLGFKYEGEEEFVHSLFGGSKTKMKLAENRLESTKRKLQRVNLRNTKMFLDLWLSGKIIEVNDDKENFVHYLPHRPVIKENSTSIKIPRCLNLSSNGIKRLTLHVFCDASKKAYAACVFLRVEYEENVFVKLIQAKARVALLKDITIPRLELLACVLGTRLAASVKNDLNLPDVRIYYLTDSMTALAWIQRTRDWGVFVSNRVKEIRNLSDVSSWEHVPSEKNFADILSRGCSAQQLVYLRWWEGPSWLSESPVQCPRSKQVPDEEAVNLELRKSVLVNTAKRIEEFNWHSEYFSSYLKVVRMIAWIFRFFKNAKRIDVCNTSEITFSEFDHAEKTVIKLIQMEKFEGVTDEKLRPLKPFLDEFGILRARTKLSFREDIHNFKFLIILPNEHPVVHLMIVRKHEELMHAGVDLAGPLHLKERRKGWVVLFTCAVFRAVHFELITSLSTAAFLQSLRRFISRRGRPTIIYSDNGTNFVGSNSALNSIDWDVVISKANIQKIKWKFNPPSAAWWEGFWERMIQMLKQILRKMLGRASLYYEELNTVLCECEHVINSRPLTYISEDVNDLSPLTPAMFLQEIEMSDVTDIDCLDHQEINKRIRHVQTIREQLRKRFRIEYLGQLREQTQHHRKLRPLTMGEVVVVENSLKNRTLWSLARVIQLIPGKDGHVRVARVKTETGELVRPVQRLYNLELQEPETKLPKDLTDSVIRTRRGRKVISPKRLTYA</sequence>
<dbReference type="Pfam" id="PF18701">
    <property type="entry name" value="DUF5641"/>
    <property type="match status" value="1"/>
</dbReference>
<evidence type="ECO:0000313" key="2">
    <source>
        <dbReference type="EMBL" id="GFX90420.1"/>
    </source>
</evidence>
<dbReference type="PANTHER" id="PTHR47331:SF1">
    <property type="entry name" value="GAG-LIKE PROTEIN"/>
    <property type="match status" value="1"/>
</dbReference>
<dbReference type="Pfam" id="PF05380">
    <property type="entry name" value="Peptidase_A17"/>
    <property type="match status" value="1"/>
</dbReference>
<gene>
    <name evidence="2" type="primary">AVEN_159360_1</name>
    <name evidence="2" type="ORF">TNCV_5068071</name>
</gene>